<comment type="caution">
    <text evidence="1">The sequence shown here is derived from an EMBL/GenBank/DDBJ whole genome shotgun (WGS) entry which is preliminary data.</text>
</comment>
<dbReference type="EMBL" id="CM042044">
    <property type="protein sequence ID" value="KAI3686794.1"/>
    <property type="molecule type" value="Genomic_DNA"/>
</dbReference>
<evidence type="ECO:0000313" key="2">
    <source>
        <dbReference type="Proteomes" id="UP001056120"/>
    </source>
</evidence>
<evidence type="ECO:0000313" key="1">
    <source>
        <dbReference type="EMBL" id="KAI3686794.1"/>
    </source>
</evidence>
<protein>
    <submittedName>
        <fullName evidence="1">Uncharacterized protein</fullName>
    </submittedName>
</protein>
<accession>A0ACB8YN74</accession>
<proteinExistence type="predicted"/>
<keyword evidence="2" id="KW-1185">Reference proteome</keyword>
<sequence>MRLKSLFDDGCLLSRLQFGPNSFYTATLTHVATKRRRTLITITFKATAFCLSADFKWRLKSFSKMRLPKKRVNEPVWHPLLEPWQ</sequence>
<reference evidence="2" key="1">
    <citation type="journal article" date="2022" name="Mol. Ecol. Resour.">
        <title>The genomes of chicory, endive, great burdock and yacon provide insights into Asteraceae palaeo-polyploidization history and plant inulin production.</title>
        <authorList>
            <person name="Fan W."/>
            <person name="Wang S."/>
            <person name="Wang H."/>
            <person name="Wang A."/>
            <person name="Jiang F."/>
            <person name="Liu H."/>
            <person name="Zhao H."/>
            <person name="Xu D."/>
            <person name="Zhang Y."/>
        </authorList>
    </citation>
    <scope>NUCLEOTIDE SEQUENCE [LARGE SCALE GENOMIC DNA]</scope>
    <source>
        <strain evidence="2">cv. Yunnan</strain>
    </source>
</reference>
<organism evidence="1 2">
    <name type="scientific">Smallanthus sonchifolius</name>
    <dbReference type="NCBI Taxonomy" id="185202"/>
    <lineage>
        <taxon>Eukaryota</taxon>
        <taxon>Viridiplantae</taxon>
        <taxon>Streptophyta</taxon>
        <taxon>Embryophyta</taxon>
        <taxon>Tracheophyta</taxon>
        <taxon>Spermatophyta</taxon>
        <taxon>Magnoliopsida</taxon>
        <taxon>eudicotyledons</taxon>
        <taxon>Gunneridae</taxon>
        <taxon>Pentapetalae</taxon>
        <taxon>asterids</taxon>
        <taxon>campanulids</taxon>
        <taxon>Asterales</taxon>
        <taxon>Asteraceae</taxon>
        <taxon>Asteroideae</taxon>
        <taxon>Heliantheae alliance</taxon>
        <taxon>Millerieae</taxon>
        <taxon>Smallanthus</taxon>
    </lineage>
</organism>
<name>A0ACB8YN74_9ASTR</name>
<gene>
    <name evidence="1" type="ORF">L1987_80482</name>
</gene>
<reference evidence="1 2" key="2">
    <citation type="journal article" date="2022" name="Mol. Ecol. Resour.">
        <title>The genomes of chicory, endive, great burdock and yacon provide insights into Asteraceae paleo-polyploidization history and plant inulin production.</title>
        <authorList>
            <person name="Fan W."/>
            <person name="Wang S."/>
            <person name="Wang H."/>
            <person name="Wang A."/>
            <person name="Jiang F."/>
            <person name="Liu H."/>
            <person name="Zhao H."/>
            <person name="Xu D."/>
            <person name="Zhang Y."/>
        </authorList>
    </citation>
    <scope>NUCLEOTIDE SEQUENCE [LARGE SCALE GENOMIC DNA]</scope>
    <source>
        <strain evidence="2">cv. Yunnan</strain>
        <tissue evidence="1">Leaves</tissue>
    </source>
</reference>
<dbReference type="Proteomes" id="UP001056120">
    <property type="component" value="Linkage Group LG27"/>
</dbReference>